<dbReference type="InterPro" id="IPR002401">
    <property type="entry name" value="Cyt_P450_E_grp-I"/>
</dbReference>
<dbReference type="Gene3D" id="1.10.630.10">
    <property type="entry name" value="Cytochrome P450"/>
    <property type="match status" value="1"/>
</dbReference>
<keyword evidence="11" id="KW-1185">Reference proteome</keyword>
<evidence type="ECO:0000313" key="11">
    <source>
        <dbReference type="Proteomes" id="UP001210211"/>
    </source>
</evidence>
<feature type="signal peptide" evidence="9">
    <location>
        <begin position="1"/>
        <end position="30"/>
    </location>
</feature>
<dbReference type="InterPro" id="IPR001128">
    <property type="entry name" value="Cyt_P450"/>
</dbReference>
<dbReference type="GO" id="GO:0016705">
    <property type="term" value="F:oxidoreductase activity, acting on paired donors, with incorporation or reduction of molecular oxygen"/>
    <property type="evidence" value="ECO:0007669"/>
    <property type="project" value="InterPro"/>
</dbReference>
<reference evidence="10 11" key="1">
    <citation type="journal article" date="2022" name="Cell">
        <title>Repeat-based holocentromeres influence genome architecture and karyotype evolution.</title>
        <authorList>
            <person name="Hofstatter P.G."/>
            <person name="Thangavel G."/>
            <person name="Lux T."/>
            <person name="Neumann P."/>
            <person name="Vondrak T."/>
            <person name="Novak P."/>
            <person name="Zhang M."/>
            <person name="Costa L."/>
            <person name="Castellani M."/>
            <person name="Scott A."/>
            <person name="Toegelov H."/>
            <person name="Fuchs J."/>
            <person name="Mata-Sucre Y."/>
            <person name="Dias Y."/>
            <person name="Vanzela A.L.L."/>
            <person name="Huettel B."/>
            <person name="Almeida C.C.S."/>
            <person name="Simkova H."/>
            <person name="Souza G."/>
            <person name="Pedrosa-Harand A."/>
            <person name="Macas J."/>
            <person name="Mayer K.F.X."/>
            <person name="Houben A."/>
            <person name="Marques A."/>
        </authorList>
    </citation>
    <scope>NUCLEOTIDE SEQUENCE [LARGE SCALE GENOMIC DNA]</scope>
    <source>
        <strain evidence="10">RhyTen1mFocal</strain>
    </source>
</reference>
<dbReference type="GO" id="GO:0004497">
    <property type="term" value="F:monooxygenase activity"/>
    <property type="evidence" value="ECO:0007669"/>
    <property type="project" value="UniProtKB-KW"/>
</dbReference>
<dbReference type="InterPro" id="IPR017972">
    <property type="entry name" value="Cyt_P450_CS"/>
</dbReference>
<dbReference type="PANTHER" id="PTHR47955:SF8">
    <property type="entry name" value="CYTOCHROME P450 71D11-LIKE"/>
    <property type="match status" value="1"/>
</dbReference>
<dbReference type="FunFam" id="1.10.630.10:FF:000043">
    <property type="entry name" value="Cytochrome P450 99A2"/>
    <property type="match status" value="1"/>
</dbReference>
<dbReference type="SUPFAM" id="SSF48264">
    <property type="entry name" value="Cytochrome P450"/>
    <property type="match status" value="1"/>
</dbReference>
<feature type="binding site" description="axial binding residue" evidence="7">
    <location>
        <position position="446"/>
    </location>
    <ligand>
        <name>heme</name>
        <dbReference type="ChEBI" id="CHEBI:30413"/>
    </ligand>
    <ligandPart>
        <name>Fe</name>
        <dbReference type="ChEBI" id="CHEBI:18248"/>
    </ligandPart>
</feature>
<keyword evidence="4 8" id="KW-0560">Oxidoreductase</keyword>
<dbReference type="Proteomes" id="UP001210211">
    <property type="component" value="Unassembled WGS sequence"/>
</dbReference>
<keyword evidence="3 7" id="KW-0479">Metal-binding</keyword>
<gene>
    <name evidence="10" type="ORF">LUZ61_006494</name>
</gene>
<dbReference type="Pfam" id="PF00067">
    <property type="entry name" value="p450"/>
    <property type="match status" value="1"/>
</dbReference>
<comment type="caution">
    <text evidence="10">The sequence shown here is derived from an EMBL/GenBank/DDBJ whole genome shotgun (WGS) entry which is preliminary data.</text>
</comment>
<feature type="chain" id="PRO_5042282395" description="Cytochrome P450" evidence="9">
    <location>
        <begin position="31"/>
        <end position="509"/>
    </location>
</feature>
<evidence type="ECO:0000256" key="8">
    <source>
        <dbReference type="RuleBase" id="RU000461"/>
    </source>
</evidence>
<organism evidence="10 11">
    <name type="scientific">Rhynchospora tenuis</name>
    <dbReference type="NCBI Taxonomy" id="198213"/>
    <lineage>
        <taxon>Eukaryota</taxon>
        <taxon>Viridiplantae</taxon>
        <taxon>Streptophyta</taxon>
        <taxon>Embryophyta</taxon>
        <taxon>Tracheophyta</taxon>
        <taxon>Spermatophyta</taxon>
        <taxon>Magnoliopsida</taxon>
        <taxon>Liliopsida</taxon>
        <taxon>Poales</taxon>
        <taxon>Cyperaceae</taxon>
        <taxon>Cyperoideae</taxon>
        <taxon>Rhynchosporeae</taxon>
        <taxon>Rhynchospora</taxon>
    </lineage>
</organism>
<comment type="similarity">
    <text evidence="1 8">Belongs to the cytochrome P450 family.</text>
</comment>
<proteinExistence type="inferred from homology"/>
<evidence type="ECO:0000256" key="4">
    <source>
        <dbReference type="ARBA" id="ARBA00023002"/>
    </source>
</evidence>
<dbReference type="GO" id="GO:0005506">
    <property type="term" value="F:iron ion binding"/>
    <property type="evidence" value="ECO:0007669"/>
    <property type="project" value="InterPro"/>
</dbReference>
<keyword evidence="2 7" id="KW-0349">Heme</keyword>
<evidence type="ECO:0000256" key="7">
    <source>
        <dbReference type="PIRSR" id="PIRSR602401-1"/>
    </source>
</evidence>
<accession>A0AAD6EVQ5</accession>
<evidence type="ECO:0000256" key="9">
    <source>
        <dbReference type="SAM" id="SignalP"/>
    </source>
</evidence>
<dbReference type="PRINTS" id="PR00385">
    <property type="entry name" value="P450"/>
</dbReference>
<evidence type="ECO:0000256" key="3">
    <source>
        <dbReference type="ARBA" id="ARBA00022723"/>
    </source>
</evidence>
<dbReference type="CDD" id="cd11072">
    <property type="entry name" value="CYP71-like"/>
    <property type="match status" value="1"/>
</dbReference>
<dbReference type="InterPro" id="IPR036396">
    <property type="entry name" value="Cyt_P450_sf"/>
</dbReference>
<name>A0AAD6EVQ5_9POAL</name>
<dbReference type="PANTHER" id="PTHR47955">
    <property type="entry name" value="CYTOCHROME P450 FAMILY 71 PROTEIN"/>
    <property type="match status" value="1"/>
</dbReference>
<dbReference type="PROSITE" id="PS00086">
    <property type="entry name" value="CYTOCHROME_P450"/>
    <property type="match status" value="1"/>
</dbReference>
<dbReference type="GO" id="GO:0020037">
    <property type="term" value="F:heme binding"/>
    <property type="evidence" value="ECO:0007669"/>
    <property type="project" value="InterPro"/>
</dbReference>
<keyword evidence="9" id="KW-0732">Signal</keyword>
<sequence>MELTLPSIPYQMSALLLFILALKFLHKRKGTNGQSKLNLPPGPWTLPFIGCLHHLANGKLPQHAMRDLARSYGPVMLLRFGQIDHVVITSREGVQEVMKTQYANFADRPLLSVAKVSNSGCDIIFSTGAYWRLLRRICVNGLLSLKRVKSLSSIRHEEIHSMLECLSTFSDKSPVKIFEMVSKVSINIVTRAVFGGRCKRQEVFLKALRELVQLSSWFCVSDVFPSLSWLDVKMRREILRIYRVLDSTTEEIVQDHLEKQKQRENNGDEDVEYDLVDVLIKTMKDDNGGVSIPFDSIKSVILDMLAGGADTTTTIIEWTMAELIKHPEILAKVQVEIRTAASEKIDFNENDLIKLRYLKLVIKEAIRLHPPAPLLLPRQCKDTCEVLGYLIPSGARVLINAWALGRDPEYWTDAEQFIPERFEGSSVDFKGNNLEFVPFGAGKRSCPGMDFGTAVVEIVVFKLLLHFDWKLPDSVKPNELDMTEEFGASCRMKKPLSLIPILRVPLSDI</sequence>
<keyword evidence="5 7" id="KW-0408">Iron</keyword>
<evidence type="ECO:0000256" key="2">
    <source>
        <dbReference type="ARBA" id="ARBA00022617"/>
    </source>
</evidence>
<evidence type="ECO:0000256" key="1">
    <source>
        <dbReference type="ARBA" id="ARBA00010617"/>
    </source>
</evidence>
<keyword evidence="6 8" id="KW-0503">Monooxygenase</keyword>
<protein>
    <recommendedName>
        <fullName evidence="12">Cytochrome P450</fullName>
    </recommendedName>
</protein>
<evidence type="ECO:0000256" key="6">
    <source>
        <dbReference type="ARBA" id="ARBA00023033"/>
    </source>
</evidence>
<evidence type="ECO:0008006" key="12">
    <source>
        <dbReference type="Google" id="ProtNLM"/>
    </source>
</evidence>
<dbReference type="EMBL" id="JAMRDG010000001">
    <property type="protein sequence ID" value="KAJ3702789.1"/>
    <property type="molecule type" value="Genomic_DNA"/>
</dbReference>
<comment type="cofactor">
    <cofactor evidence="7">
        <name>heme</name>
        <dbReference type="ChEBI" id="CHEBI:30413"/>
    </cofactor>
</comment>
<dbReference type="PRINTS" id="PR00463">
    <property type="entry name" value="EP450I"/>
</dbReference>
<evidence type="ECO:0000256" key="5">
    <source>
        <dbReference type="ARBA" id="ARBA00023004"/>
    </source>
</evidence>
<evidence type="ECO:0000313" key="10">
    <source>
        <dbReference type="EMBL" id="KAJ3702789.1"/>
    </source>
</evidence>
<dbReference type="AlphaFoldDB" id="A0AAD6EVQ5"/>